<feature type="domain" description="Rhodanese" evidence="2">
    <location>
        <begin position="92"/>
        <end position="153"/>
    </location>
</feature>
<proteinExistence type="predicted"/>
<keyword evidence="1" id="KW-0812">Transmembrane</keyword>
<evidence type="ECO:0000259" key="2">
    <source>
        <dbReference type="PROSITE" id="PS50206"/>
    </source>
</evidence>
<accession>K6GTU0</accession>
<feature type="transmembrane region" description="Helical" evidence="1">
    <location>
        <begin position="123"/>
        <end position="144"/>
    </location>
</feature>
<organism evidence="3 4">
    <name type="scientific">Solidesulfovibrio magneticus str. Maddingley MBC34</name>
    <dbReference type="NCBI Taxonomy" id="1206767"/>
    <lineage>
        <taxon>Bacteria</taxon>
        <taxon>Pseudomonadati</taxon>
        <taxon>Thermodesulfobacteriota</taxon>
        <taxon>Desulfovibrionia</taxon>
        <taxon>Desulfovibrionales</taxon>
        <taxon>Desulfovibrionaceae</taxon>
        <taxon>Solidesulfovibrio</taxon>
    </lineage>
</organism>
<name>K6GTU0_9BACT</name>
<dbReference type="InterPro" id="IPR001763">
    <property type="entry name" value="Rhodanese-like_dom"/>
</dbReference>
<protein>
    <recommendedName>
        <fullName evidence="2">Rhodanese domain-containing protein</fullName>
    </recommendedName>
</protein>
<dbReference type="PROSITE" id="PS50206">
    <property type="entry name" value="RHODANESE_3"/>
    <property type="match status" value="1"/>
</dbReference>
<sequence length="300" mass="32544">MKHERETARARLAETVKADFAALARLRAALEDALDAGDMAAARDMAGRFGPKAQHLRRMLAAQAPETTPPPEVLDAWNAQAGDDRALRLTLPDRLQAVMSWLGRRRRAALAALGDGPRRARRLARLAAGLALAVCLVVGGRHAWLAHAKRLELAARSDFAVDLVAAPEALPRDFKTAGLLAVERDGGHVWRWGLGPQTALAFVLYEPRRVRLTLRCSNPVPGQTIAVTANGKQAVWELPEARPWMAGLDDFSLTFDGVVGLNSVVIDYRRFNQAGVAFAPADPTNYAAAFTAITLTTQRP</sequence>
<evidence type="ECO:0000256" key="1">
    <source>
        <dbReference type="SAM" id="Phobius"/>
    </source>
</evidence>
<keyword evidence="1" id="KW-0472">Membrane</keyword>
<reference evidence="3 4" key="1">
    <citation type="submission" date="2012-07" db="EMBL/GenBank/DDBJ databases">
        <title>Draft genome sequence of Desulfovibrio magneticus str. Maddingley MBC34 obtained from a metagenomic sequence of a methanogenic enrichment isolated from coal-seam formation water in Victoria, Australia.</title>
        <authorList>
            <person name="Greenfield P."/>
            <person name="Hendry P."/>
            <person name="Li D."/>
            <person name="Rosewarne C.P."/>
            <person name="Tran-Dinh N."/>
            <person name="Elbourne L.D.H."/>
            <person name="Paulsen I.T."/>
            <person name="Midgley D.J."/>
        </authorList>
    </citation>
    <scope>NUCLEOTIDE SEQUENCE [LARGE SCALE GENOMIC DNA]</scope>
    <source>
        <strain evidence="4">Maddingley MBC34</strain>
    </source>
</reference>
<evidence type="ECO:0000313" key="3">
    <source>
        <dbReference type="EMBL" id="EKO40330.1"/>
    </source>
</evidence>
<gene>
    <name evidence="3" type="ORF">B193_0948</name>
</gene>
<evidence type="ECO:0000313" key="4">
    <source>
        <dbReference type="Proteomes" id="UP000006272"/>
    </source>
</evidence>
<dbReference type="Proteomes" id="UP000006272">
    <property type="component" value="Unassembled WGS sequence"/>
</dbReference>
<comment type="caution">
    <text evidence="3">The sequence shown here is derived from an EMBL/GenBank/DDBJ whole genome shotgun (WGS) entry which is preliminary data.</text>
</comment>
<dbReference type="PATRIC" id="fig|1206767.3.peg.910"/>
<keyword evidence="1" id="KW-1133">Transmembrane helix</keyword>
<dbReference type="EMBL" id="ALAO01000078">
    <property type="protein sequence ID" value="EKO40330.1"/>
    <property type="molecule type" value="Genomic_DNA"/>
</dbReference>
<dbReference type="AlphaFoldDB" id="K6GTU0"/>